<reference evidence="3" key="2">
    <citation type="submission" date="2018-05" db="EMBL/GenBank/DDBJ databases">
        <title>OpunRS2 (Oryza punctata Reference Sequence Version 2).</title>
        <authorList>
            <person name="Zhang J."/>
            <person name="Kudrna D."/>
            <person name="Lee S."/>
            <person name="Talag J."/>
            <person name="Welchert J."/>
            <person name="Wing R.A."/>
        </authorList>
    </citation>
    <scope>NUCLEOTIDE SEQUENCE [LARGE SCALE GENOMIC DNA]</scope>
</reference>
<protein>
    <submittedName>
        <fullName evidence="3">rRNA N-glycosidase</fullName>
    </submittedName>
</protein>
<dbReference type="PANTHER" id="PTHR33453">
    <property type="match status" value="1"/>
</dbReference>
<dbReference type="HOGENOM" id="CLU_601871_0_0_1"/>
<dbReference type="Pfam" id="PF00161">
    <property type="entry name" value="RIP"/>
    <property type="match status" value="2"/>
</dbReference>
<accession>A0A0E0KHH8</accession>
<dbReference type="STRING" id="4537.A0A0E0KHH8"/>
<feature type="signal peptide" evidence="2">
    <location>
        <begin position="1"/>
        <end position="18"/>
    </location>
</feature>
<dbReference type="GO" id="GO:0017148">
    <property type="term" value="P:negative regulation of translation"/>
    <property type="evidence" value="ECO:0007669"/>
    <property type="project" value="UniProtKB-KW"/>
</dbReference>
<dbReference type="GO" id="GO:0090729">
    <property type="term" value="F:toxin activity"/>
    <property type="evidence" value="ECO:0007669"/>
    <property type="project" value="UniProtKB-KW"/>
</dbReference>
<dbReference type="SUPFAM" id="SSF56371">
    <property type="entry name" value="Ribosome inactivating proteins (RIP)"/>
    <property type="match status" value="2"/>
</dbReference>
<dbReference type="InterPro" id="IPR016138">
    <property type="entry name" value="Ribosome_inactivat_prot_sub1"/>
</dbReference>
<evidence type="ECO:0000256" key="2">
    <source>
        <dbReference type="SAM" id="SignalP"/>
    </source>
</evidence>
<dbReference type="Proteomes" id="UP000026962">
    <property type="component" value="Chromosome 3"/>
</dbReference>
<keyword evidence="2" id="KW-0732">Signal</keyword>
<keyword evidence="1" id="KW-0611">Plant defense</keyword>
<dbReference type="GO" id="GO:0006952">
    <property type="term" value="P:defense response"/>
    <property type="evidence" value="ECO:0007669"/>
    <property type="project" value="UniProtKB-KW"/>
</dbReference>
<evidence type="ECO:0000256" key="1">
    <source>
        <dbReference type="RuleBase" id="RU004915"/>
    </source>
</evidence>
<dbReference type="GO" id="GO:0030598">
    <property type="term" value="F:rRNA N-glycosylase activity"/>
    <property type="evidence" value="ECO:0007669"/>
    <property type="project" value="UniProtKB-EC"/>
</dbReference>
<dbReference type="Gramene" id="OPUNC03G27120.1">
    <property type="protein sequence ID" value="OPUNC03G27120.1"/>
    <property type="gene ID" value="OPUNC03G27120"/>
</dbReference>
<comment type="similarity">
    <text evidence="1">Belongs to the ribosome-inactivating protein family.</text>
</comment>
<dbReference type="eggNOG" id="ENOG502R83X">
    <property type="taxonomic scope" value="Eukaryota"/>
</dbReference>
<keyword evidence="1" id="KW-0378">Hydrolase</keyword>
<keyword evidence="1" id="KW-0800">Toxin</keyword>
<dbReference type="InterPro" id="IPR036041">
    <property type="entry name" value="Ribosome-inact_prot_sf"/>
</dbReference>
<evidence type="ECO:0000313" key="3">
    <source>
        <dbReference type="EnsemblPlants" id="OPUNC03G27120.1"/>
    </source>
</evidence>
<dbReference type="AlphaFoldDB" id="A0A0E0KHH8"/>
<dbReference type="InterPro" id="IPR001574">
    <property type="entry name" value="Ribosome_inactivat_prot"/>
</dbReference>
<dbReference type="PANTHER" id="PTHR33453:SF3">
    <property type="entry name" value="RRNA N-GLYCOSYLASE"/>
    <property type="match status" value="1"/>
</dbReference>
<dbReference type="OMA" id="AMWHELK"/>
<feature type="chain" id="PRO_5002365292" evidence="2">
    <location>
        <begin position="19"/>
        <end position="457"/>
    </location>
</feature>
<reference evidence="3" key="1">
    <citation type="submission" date="2015-04" db="UniProtKB">
        <authorList>
            <consortium name="EnsemblPlants"/>
        </authorList>
    </citation>
    <scope>IDENTIFICATION</scope>
</reference>
<evidence type="ECO:0000313" key="4">
    <source>
        <dbReference type="Proteomes" id="UP000026962"/>
    </source>
</evidence>
<proteinExistence type="inferred from homology"/>
<keyword evidence="4" id="KW-1185">Reference proteome</keyword>
<comment type="catalytic activity">
    <reaction evidence="1">
        <text>Endohydrolysis of the N-glycosidic bond at one specific adenosine on the 28S rRNA.</text>
        <dbReference type="EC" id="3.2.2.22"/>
    </reaction>
</comment>
<name>A0A0E0KHH8_ORYPU</name>
<sequence>MALFLPLLVASLFSPAAALLAGGEHGVDVEPRQVEILFDLATQSWYNELYSPLKAALTDNGTGPEFMGHALMDLRDDDVPPSKQITVRLFVGGGGGDDQDVVVDDDDDQAKLLVAEDDAYVAGFANRTGHWHTFRGGRCHPVIPAGAGAACTELPFGGTYRDLIGGVANLRAVPLGRASAASAMRVLSRYDPATTPAADAKMALAKFMMMVTESVRLKAVSRAVGGRWEEESYLSSDEGPPGGEMMMVDLQDYGSGVGTLAVRMDGLSVAGFANRSGHWHALRGNDHLFRFRGDRARAATATTLPFGSSYGDLVGGVKNLPDLPLEEDRATVALSAYDPATATADDEEALRRALATLTVVICETQRLQPVMDTVLMRTGRGSGARVAAEHLPYIEHWDAMWHELKRWRRSGGVWGGPFTGELREKANIGSAKEALAVIGWTFRHMLLRRNGRMAMGH</sequence>
<dbReference type="Gene3D" id="3.40.420.10">
    <property type="entry name" value="Ricin (A subunit), domain 1"/>
    <property type="match status" value="2"/>
</dbReference>
<keyword evidence="1" id="KW-0652">Protein synthesis inhibitor</keyword>
<dbReference type="EnsemblPlants" id="OPUNC03G27120.1">
    <property type="protein sequence ID" value="OPUNC03G27120.1"/>
    <property type="gene ID" value="OPUNC03G27120"/>
</dbReference>
<organism evidence="3">
    <name type="scientific">Oryza punctata</name>
    <name type="common">Red rice</name>
    <dbReference type="NCBI Taxonomy" id="4537"/>
    <lineage>
        <taxon>Eukaryota</taxon>
        <taxon>Viridiplantae</taxon>
        <taxon>Streptophyta</taxon>
        <taxon>Embryophyta</taxon>
        <taxon>Tracheophyta</taxon>
        <taxon>Spermatophyta</taxon>
        <taxon>Magnoliopsida</taxon>
        <taxon>Liliopsida</taxon>
        <taxon>Poales</taxon>
        <taxon>Poaceae</taxon>
        <taxon>BOP clade</taxon>
        <taxon>Oryzoideae</taxon>
        <taxon>Oryzeae</taxon>
        <taxon>Oryzinae</taxon>
        <taxon>Oryza</taxon>
    </lineage>
</organism>